<evidence type="ECO:0000313" key="2">
    <source>
        <dbReference type="Proteomes" id="UP000242818"/>
    </source>
</evidence>
<dbReference type="OrthoDB" id="976022at2"/>
<keyword evidence="1" id="KW-0449">Lipoprotein</keyword>
<keyword evidence="2" id="KW-1185">Reference proteome</keyword>
<sequence length="362" mass="41212">MQRYTIKNITGSAGILLLLALTACTRTRKTPDVSNIPITVKIIRFDQDLYRTDTNQVAAGLHQLYLKYPGFLPTYLKDIMNFGPYNDSATTTPVISANEPEGAAPRMTQAGAVQKMLTNPDLRRLQAAVDQQFSDMSHINQQLAQAFRYTKYYIPAFQPPKVISFTSAISNYGAITVDSILGIGLDMYLGADFGVYQQIPDLPNYMIRRFSKEYLVADAMKALEQQRYPPEKTGSRLLAQMVDAGRQQYFLEMVLPTTPDSIRTGYTQDQLNWCHDNEQLIWQYFVQRNLLYITDWQETTHYMGEGPSTQGMPPGSPGQIGIFVGWQIVRSYMERHPDVTLQQLMEIKDPVQLFNEAKYKPK</sequence>
<dbReference type="AlphaFoldDB" id="A0A1C4DQB5"/>
<dbReference type="EMBL" id="FMAR01000006">
    <property type="protein sequence ID" value="SCC33558.1"/>
    <property type="molecule type" value="Genomic_DNA"/>
</dbReference>
<name>A0A1C4DQB5_9BACT</name>
<reference evidence="1 2" key="1">
    <citation type="submission" date="2016-08" db="EMBL/GenBank/DDBJ databases">
        <authorList>
            <person name="Seilhamer J.J."/>
        </authorList>
    </citation>
    <scope>NUCLEOTIDE SEQUENCE [LARGE SCALE GENOMIC DNA]</scope>
    <source>
        <strain evidence="1 2">A37T2</strain>
    </source>
</reference>
<dbReference type="PROSITE" id="PS51257">
    <property type="entry name" value="PROKAR_LIPOPROTEIN"/>
    <property type="match status" value="1"/>
</dbReference>
<proteinExistence type="predicted"/>
<organism evidence="1 2">
    <name type="scientific">Chitinophaga costaii</name>
    <dbReference type="NCBI Taxonomy" id="1335309"/>
    <lineage>
        <taxon>Bacteria</taxon>
        <taxon>Pseudomonadati</taxon>
        <taxon>Bacteroidota</taxon>
        <taxon>Chitinophagia</taxon>
        <taxon>Chitinophagales</taxon>
        <taxon>Chitinophagaceae</taxon>
        <taxon>Chitinophaga</taxon>
    </lineage>
</organism>
<dbReference type="RefSeq" id="WP_089711864.1">
    <property type="nucleotide sequence ID" value="NZ_FMAR01000006.1"/>
</dbReference>
<accession>A0A1C4DQB5</accession>
<dbReference type="Proteomes" id="UP000242818">
    <property type="component" value="Unassembled WGS sequence"/>
</dbReference>
<dbReference type="Pfam" id="PF25594">
    <property type="entry name" value="GldB_lipo"/>
    <property type="match status" value="1"/>
</dbReference>
<protein>
    <submittedName>
        <fullName evidence="1">Gliding motility-associated lipoprotein GldB</fullName>
    </submittedName>
</protein>
<dbReference type="InterPro" id="IPR019853">
    <property type="entry name" value="GldB-like"/>
</dbReference>
<evidence type="ECO:0000313" key="1">
    <source>
        <dbReference type="EMBL" id="SCC33558.1"/>
    </source>
</evidence>
<dbReference type="STRING" id="1335309.GA0116948_10645"/>
<gene>
    <name evidence="1" type="ORF">GA0116948_10645</name>
</gene>